<reference evidence="2 3" key="1">
    <citation type="submission" date="2016-10" db="EMBL/GenBank/DDBJ databases">
        <authorList>
            <person name="de Groot N.N."/>
        </authorList>
    </citation>
    <scope>NUCLEOTIDE SEQUENCE [LARGE SCALE GENOMIC DNA]</scope>
    <source>
        <strain evidence="2 3">CGMCC 1.10228</strain>
    </source>
</reference>
<feature type="transmembrane region" description="Helical" evidence="1">
    <location>
        <begin position="199"/>
        <end position="220"/>
    </location>
</feature>
<proteinExistence type="predicted"/>
<gene>
    <name evidence="2" type="ORF">SAMN04488136_103212</name>
</gene>
<feature type="transmembrane region" description="Helical" evidence="1">
    <location>
        <begin position="251"/>
        <end position="271"/>
    </location>
</feature>
<organism evidence="2 3">
    <name type="scientific">Vibrio xiamenensis</name>
    <dbReference type="NCBI Taxonomy" id="861298"/>
    <lineage>
        <taxon>Bacteria</taxon>
        <taxon>Pseudomonadati</taxon>
        <taxon>Pseudomonadota</taxon>
        <taxon>Gammaproteobacteria</taxon>
        <taxon>Vibrionales</taxon>
        <taxon>Vibrionaceae</taxon>
        <taxon>Vibrio</taxon>
    </lineage>
</organism>
<keyword evidence="3" id="KW-1185">Reference proteome</keyword>
<keyword evidence="1" id="KW-1133">Transmembrane helix</keyword>
<accession>A0A1G7XJM8</accession>
<feature type="transmembrane region" description="Helical" evidence="1">
    <location>
        <begin position="62"/>
        <end position="87"/>
    </location>
</feature>
<feature type="transmembrane region" description="Helical" evidence="1">
    <location>
        <begin position="21"/>
        <end position="42"/>
    </location>
</feature>
<evidence type="ECO:0000313" key="3">
    <source>
        <dbReference type="Proteomes" id="UP000198854"/>
    </source>
</evidence>
<dbReference type="EMBL" id="FNDD01000003">
    <property type="protein sequence ID" value="SDG84377.1"/>
    <property type="molecule type" value="Genomic_DNA"/>
</dbReference>
<name>A0A1G7XJM8_9VIBR</name>
<dbReference type="OrthoDB" id="118685at2"/>
<keyword evidence="1" id="KW-0812">Transmembrane</keyword>
<dbReference type="AlphaFoldDB" id="A0A1G7XJM8"/>
<dbReference type="STRING" id="861298.SAMN04488136_103212"/>
<keyword evidence="1" id="KW-0472">Membrane</keyword>
<feature type="transmembrane region" description="Helical" evidence="1">
    <location>
        <begin position="164"/>
        <end position="192"/>
    </location>
</feature>
<evidence type="ECO:0000256" key="1">
    <source>
        <dbReference type="SAM" id="Phobius"/>
    </source>
</evidence>
<dbReference type="Proteomes" id="UP000198854">
    <property type="component" value="Unassembled WGS sequence"/>
</dbReference>
<protein>
    <submittedName>
        <fullName evidence="2">ABC-2 type transport system permease protein</fullName>
    </submittedName>
</protein>
<evidence type="ECO:0000313" key="2">
    <source>
        <dbReference type="EMBL" id="SDG84377.1"/>
    </source>
</evidence>
<dbReference type="RefSeq" id="WP_093270173.1">
    <property type="nucleotide sequence ID" value="NZ_FNDD01000003.1"/>
</dbReference>
<sequence length="276" mass="30829">MNRYVAMLKKEWIEYRYIMRIPLWIGLCSLALLVALFMNTALQENLLFEMRFGGDLTNSHLNFSSGINTLITGGAGLLSILLSTMYFPKTLRKPRQEGSLMFWRSMPVSDVETHIIKLVFGLAVIPMVCALLVLGADILLWLLNMTSGQKLTLALEQASLCYSLIHWLGFLLRMIWAGLLLVPLALVALALSQRMNSPILVMFVAVYALKWGAMGLFNYYGVSDFFSAVFAIPMNVLLEANPLSVFASMSWLSWLIYIAIGAGAAIVSLHYSKTLE</sequence>
<feature type="transmembrane region" description="Helical" evidence="1">
    <location>
        <begin position="118"/>
        <end position="144"/>
    </location>
</feature>